<dbReference type="Proteomes" id="UP000323917">
    <property type="component" value="Chromosome"/>
</dbReference>
<evidence type="ECO:0000313" key="1">
    <source>
        <dbReference type="EMBL" id="QEG33075.1"/>
    </source>
</evidence>
<dbReference type="EMBL" id="CP042913">
    <property type="protein sequence ID" value="QEG33075.1"/>
    <property type="molecule type" value="Genomic_DNA"/>
</dbReference>
<gene>
    <name evidence="1" type="ORF">Pr1d_03360</name>
</gene>
<evidence type="ECO:0000313" key="2">
    <source>
        <dbReference type="Proteomes" id="UP000323917"/>
    </source>
</evidence>
<dbReference type="KEGG" id="bgok:Pr1d_03360"/>
<name>A0A5B9Q6B9_9BACT</name>
<keyword evidence="2" id="KW-1185">Reference proteome</keyword>
<sequence>MRTTTYRLLPSAILFVVWWGGYFEAASTSSQAASVGFDWDLVASDVHPTLKYFPSATSANVFGFGPFEFLQGALGTSNNIFGLPTVLASVRGNPSNLTFEFGNFTLPLPGPNTTAMPLDEGSYEDGDATGTAVQIYLPGAMPNFDNTLFVKNAGTTVAQGRVTRVVIETIIAGPPKPIPSSPGFFVLDLQSTGYAEYELDDSLGVDTTIFDTLFELSDGTVKGVVDLDVFGNAGTGGDPALFTSQGLLPIFTADFDIDGDVDGHDFLVWQRHFESGSSQITGDANEDSFNDEVDLAIWEYQYGAGGTPLKAANAAVPEPSSLLPLTLAIAYWIGIARNGTHGIFVRVTTGWNH</sequence>
<dbReference type="RefSeq" id="WP_148071885.1">
    <property type="nucleotide sequence ID" value="NZ_CP042913.1"/>
</dbReference>
<protein>
    <recommendedName>
        <fullName evidence="3">PEP-CTERM protein-sorting domain-containing protein</fullName>
    </recommendedName>
</protein>
<proteinExistence type="predicted"/>
<dbReference type="AlphaFoldDB" id="A0A5B9Q6B9"/>
<reference evidence="1 2" key="1">
    <citation type="submission" date="2019-08" db="EMBL/GenBank/DDBJ databases">
        <title>Deep-cultivation of Planctomycetes and their phenomic and genomic characterization uncovers novel biology.</title>
        <authorList>
            <person name="Wiegand S."/>
            <person name="Jogler M."/>
            <person name="Boedeker C."/>
            <person name="Pinto D."/>
            <person name="Vollmers J."/>
            <person name="Rivas-Marin E."/>
            <person name="Kohn T."/>
            <person name="Peeters S.H."/>
            <person name="Heuer A."/>
            <person name="Rast P."/>
            <person name="Oberbeckmann S."/>
            <person name="Bunk B."/>
            <person name="Jeske O."/>
            <person name="Meyerdierks A."/>
            <person name="Storesund J.E."/>
            <person name="Kallscheuer N."/>
            <person name="Luecker S."/>
            <person name="Lage O.M."/>
            <person name="Pohl T."/>
            <person name="Merkel B.J."/>
            <person name="Hornburger P."/>
            <person name="Mueller R.-W."/>
            <person name="Bruemmer F."/>
            <person name="Labrenz M."/>
            <person name="Spormann A.M."/>
            <person name="Op den Camp H."/>
            <person name="Overmann J."/>
            <person name="Amann R."/>
            <person name="Jetten M.S.M."/>
            <person name="Mascher T."/>
            <person name="Medema M.H."/>
            <person name="Devos D.P."/>
            <person name="Kaster A.-K."/>
            <person name="Ovreas L."/>
            <person name="Rohde M."/>
            <person name="Galperin M.Y."/>
            <person name="Jogler C."/>
        </authorList>
    </citation>
    <scope>NUCLEOTIDE SEQUENCE [LARGE SCALE GENOMIC DNA]</scope>
    <source>
        <strain evidence="1 2">Pr1d</strain>
    </source>
</reference>
<evidence type="ECO:0008006" key="3">
    <source>
        <dbReference type="Google" id="ProtNLM"/>
    </source>
</evidence>
<organism evidence="1 2">
    <name type="scientific">Bythopirellula goksoeyrii</name>
    <dbReference type="NCBI Taxonomy" id="1400387"/>
    <lineage>
        <taxon>Bacteria</taxon>
        <taxon>Pseudomonadati</taxon>
        <taxon>Planctomycetota</taxon>
        <taxon>Planctomycetia</taxon>
        <taxon>Pirellulales</taxon>
        <taxon>Lacipirellulaceae</taxon>
        <taxon>Bythopirellula</taxon>
    </lineage>
</organism>
<accession>A0A5B9Q6B9</accession>